<dbReference type="InterPro" id="IPR025877">
    <property type="entry name" value="MobA-like_NTP_Trfase"/>
</dbReference>
<dbReference type="InterPro" id="IPR029044">
    <property type="entry name" value="Nucleotide-diphossugar_trans"/>
</dbReference>
<dbReference type="OrthoDB" id="4427994at2"/>
<dbReference type="Gene3D" id="3.90.550.10">
    <property type="entry name" value="Spore Coat Polysaccharide Biosynthesis Protein SpsA, Chain A"/>
    <property type="match status" value="1"/>
</dbReference>
<evidence type="ECO:0000259" key="1">
    <source>
        <dbReference type="Pfam" id="PF12804"/>
    </source>
</evidence>
<dbReference type="Pfam" id="PF12804">
    <property type="entry name" value="NTP_transf_3"/>
    <property type="match status" value="1"/>
</dbReference>
<feature type="domain" description="MobA-like NTP transferase" evidence="1">
    <location>
        <begin position="5"/>
        <end position="164"/>
    </location>
</feature>
<evidence type="ECO:0000313" key="3">
    <source>
        <dbReference type="Proteomes" id="UP000265614"/>
    </source>
</evidence>
<organism evidence="2 3">
    <name type="scientific">Vallicoccus soli</name>
    <dbReference type="NCBI Taxonomy" id="2339232"/>
    <lineage>
        <taxon>Bacteria</taxon>
        <taxon>Bacillati</taxon>
        <taxon>Actinomycetota</taxon>
        <taxon>Actinomycetes</taxon>
        <taxon>Motilibacterales</taxon>
        <taxon>Vallicoccaceae</taxon>
        <taxon>Vallicoccus</taxon>
    </lineage>
</organism>
<dbReference type="SUPFAM" id="SSF53448">
    <property type="entry name" value="Nucleotide-diphospho-sugar transferases"/>
    <property type="match status" value="1"/>
</dbReference>
<dbReference type="GO" id="GO:0016779">
    <property type="term" value="F:nucleotidyltransferase activity"/>
    <property type="evidence" value="ECO:0007669"/>
    <property type="project" value="UniProtKB-ARBA"/>
</dbReference>
<sequence>MRTAGLVLAAGAARRLGRPKHLLERDGRPYAALAVDALRGGGCDGPVLVVLRPGAALPPGCAAVPLRHPGADDGQGSSLRAGLAAVAADPAVGRVVVTLVDTPGVGPEHVRRLLAAAAPDAAVATYAGAPRTPVLLARRTWGAVAALARGETGARGWLRAHPDRVVAVECGDLGPWQDVDVPADLLRPPGGA</sequence>
<proteinExistence type="predicted"/>
<dbReference type="PANTHER" id="PTHR43777">
    <property type="entry name" value="MOLYBDENUM COFACTOR CYTIDYLYLTRANSFERASE"/>
    <property type="match status" value="1"/>
</dbReference>
<keyword evidence="2" id="KW-0808">Transferase</keyword>
<evidence type="ECO:0000313" key="2">
    <source>
        <dbReference type="EMBL" id="RJK96727.1"/>
    </source>
</evidence>
<dbReference type="EMBL" id="QZEZ01000002">
    <property type="protein sequence ID" value="RJK96727.1"/>
    <property type="molecule type" value="Genomic_DNA"/>
</dbReference>
<dbReference type="Proteomes" id="UP000265614">
    <property type="component" value="Unassembled WGS sequence"/>
</dbReference>
<dbReference type="RefSeq" id="WP_119949443.1">
    <property type="nucleotide sequence ID" value="NZ_QZEZ01000002.1"/>
</dbReference>
<gene>
    <name evidence="2" type="ORF">D5H78_05485</name>
</gene>
<accession>A0A3A3Z7B1</accession>
<comment type="caution">
    <text evidence="2">The sequence shown here is derived from an EMBL/GenBank/DDBJ whole genome shotgun (WGS) entry which is preliminary data.</text>
</comment>
<name>A0A3A3Z7B1_9ACTN</name>
<dbReference type="PANTHER" id="PTHR43777:SF1">
    <property type="entry name" value="MOLYBDENUM COFACTOR CYTIDYLYLTRANSFERASE"/>
    <property type="match status" value="1"/>
</dbReference>
<keyword evidence="3" id="KW-1185">Reference proteome</keyword>
<reference evidence="2 3" key="1">
    <citation type="submission" date="2018-09" db="EMBL/GenBank/DDBJ databases">
        <title>YIM 75000 draft genome.</title>
        <authorList>
            <person name="Tang S."/>
            <person name="Feng Y."/>
        </authorList>
    </citation>
    <scope>NUCLEOTIDE SEQUENCE [LARGE SCALE GENOMIC DNA]</scope>
    <source>
        <strain evidence="2 3">YIM 75000</strain>
    </source>
</reference>
<protein>
    <submittedName>
        <fullName evidence="2">Nucleotidyltransferase family protein</fullName>
    </submittedName>
</protein>
<dbReference type="AlphaFoldDB" id="A0A3A3Z7B1"/>